<feature type="compositionally biased region" description="Polar residues" evidence="1">
    <location>
        <begin position="77"/>
        <end position="88"/>
    </location>
</feature>
<name>A0A4R0QWX2_9BIFI</name>
<reference evidence="2 3" key="1">
    <citation type="submission" date="2018-12" db="EMBL/GenBank/DDBJ databases">
        <title>Alloscrdovia theropitheci sp. nov: a novel taxon from the feces of the bleeding-herat monkey (Theropithecus geleda).</title>
        <authorList>
            <person name="Modesto M."/>
        </authorList>
    </citation>
    <scope>NUCLEOTIDE SEQUENCE [LARGE SCALE GENOMIC DNA]</scope>
    <source>
        <strain evidence="2 3">GLDI4/2</strain>
    </source>
</reference>
<proteinExistence type="predicted"/>
<feature type="region of interest" description="Disordered" evidence="1">
    <location>
        <begin position="77"/>
        <end position="97"/>
    </location>
</feature>
<dbReference type="EMBL" id="RXLP01000021">
    <property type="protein sequence ID" value="TCD54030.1"/>
    <property type="molecule type" value="Genomic_DNA"/>
</dbReference>
<gene>
    <name evidence="2" type="ORF">EJ419_05035</name>
</gene>
<evidence type="ECO:0000313" key="3">
    <source>
        <dbReference type="Proteomes" id="UP000291289"/>
    </source>
</evidence>
<sequence>MSDFIVDHDQLTSLKDKIANAKSDLEAMADIDVSEGKIDNAKVEKAVTDFLFGVKSHKTRIVKGVEGMQTAIENALTSTTDADDQMQSAIRDDGSEG</sequence>
<keyword evidence="3" id="KW-1185">Reference proteome</keyword>
<accession>A0A4R0QWX2</accession>
<evidence type="ECO:0000313" key="2">
    <source>
        <dbReference type="EMBL" id="TCD54030.1"/>
    </source>
</evidence>
<dbReference type="AlphaFoldDB" id="A0A4R0QWX2"/>
<organism evidence="2 3">
    <name type="scientific">Alloscardovia theropitheci</name>
    <dbReference type="NCBI Taxonomy" id="2496842"/>
    <lineage>
        <taxon>Bacteria</taxon>
        <taxon>Bacillati</taxon>
        <taxon>Actinomycetota</taxon>
        <taxon>Actinomycetes</taxon>
        <taxon>Bifidobacteriales</taxon>
        <taxon>Bifidobacteriaceae</taxon>
        <taxon>Alloscardovia</taxon>
    </lineage>
</organism>
<evidence type="ECO:0000256" key="1">
    <source>
        <dbReference type="SAM" id="MobiDB-lite"/>
    </source>
</evidence>
<protein>
    <submittedName>
        <fullName evidence="2">Uncharacterized protein</fullName>
    </submittedName>
</protein>
<dbReference type="RefSeq" id="WP_131284269.1">
    <property type="nucleotide sequence ID" value="NZ_RXLP01000021.1"/>
</dbReference>
<comment type="caution">
    <text evidence="2">The sequence shown here is derived from an EMBL/GenBank/DDBJ whole genome shotgun (WGS) entry which is preliminary data.</text>
</comment>
<dbReference type="Proteomes" id="UP000291289">
    <property type="component" value="Unassembled WGS sequence"/>
</dbReference>